<keyword evidence="4" id="KW-0804">Transcription</keyword>
<dbReference type="PROSITE" id="PS50931">
    <property type="entry name" value="HTH_LYSR"/>
    <property type="match status" value="1"/>
</dbReference>
<dbReference type="PRINTS" id="PR00039">
    <property type="entry name" value="HTHLYSR"/>
</dbReference>
<proteinExistence type="inferred from homology"/>
<evidence type="ECO:0000256" key="1">
    <source>
        <dbReference type="ARBA" id="ARBA00009437"/>
    </source>
</evidence>
<evidence type="ECO:0000313" key="7">
    <source>
        <dbReference type="Proteomes" id="UP000192911"/>
    </source>
</evidence>
<dbReference type="GO" id="GO:0003700">
    <property type="term" value="F:DNA-binding transcription factor activity"/>
    <property type="evidence" value="ECO:0007669"/>
    <property type="project" value="InterPro"/>
</dbReference>
<evidence type="ECO:0000256" key="2">
    <source>
        <dbReference type="ARBA" id="ARBA00023015"/>
    </source>
</evidence>
<dbReference type="CDD" id="cd05466">
    <property type="entry name" value="PBP2_LTTR_substrate"/>
    <property type="match status" value="1"/>
</dbReference>
<keyword evidence="3 6" id="KW-0238">DNA-binding</keyword>
<dbReference type="PANTHER" id="PTHR30346">
    <property type="entry name" value="TRANSCRIPTIONAL DUAL REGULATOR HCAR-RELATED"/>
    <property type="match status" value="1"/>
</dbReference>
<dbReference type="OrthoDB" id="8587114at2"/>
<reference evidence="7" key="1">
    <citation type="submission" date="2017-04" db="EMBL/GenBank/DDBJ databases">
        <authorList>
            <person name="Varghese N."/>
            <person name="Submissions S."/>
        </authorList>
    </citation>
    <scope>NUCLEOTIDE SEQUENCE [LARGE SCALE GENOMIC DNA]</scope>
    <source>
        <strain evidence="7">Ballard 720</strain>
    </source>
</reference>
<dbReference type="Gene3D" id="1.10.10.10">
    <property type="entry name" value="Winged helix-like DNA-binding domain superfamily/Winged helix DNA-binding domain"/>
    <property type="match status" value="1"/>
</dbReference>
<dbReference type="GeneID" id="95548834"/>
<accession>A0A1X7CNS3</accession>
<dbReference type="EMBL" id="FXAH01000001">
    <property type="protein sequence ID" value="SMF00095.1"/>
    <property type="molecule type" value="Genomic_DNA"/>
</dbReference>
<keyword evidence="2" id="KW-0805">Transcription regulation</keyword>
<dbReference type="Gene3D" id="3.40.190.290">
    <property type="match status" value="1"/>
</dbReference>
<dbReference type="FunFam" id="1.10.10.10:FF:000001">
    <property type="entry name" value="LysR family transcriptional regulator"/>
    <property type="match status" value="1"/>
</dbReference>
<dbReference type="SUPFAM" id="SSF46785">
    <property type="entry name" value="Winged helix' DNA-binding domain"/>
    <property type="match status" value="1"/>
</dbReference>
<dbReference type="AlphaFoldDB" id="A0A1X7CNS3"/>
<keyword evidence="7" id="KW-1185">Reference proteome</keyword>
<dbReference type="InterPro" id="IPR036388">
    <property type="entry name" value="WH-like_DNA-bd_sf"/>
</dbReference>
<dbReference type="InterPro" id="IPR000847">
    <property type="entry name" value="LysR_HTH_N"/>
</dbReference>
<organism evidence="6 7">
    <name type="scientific">Trinickia caryophylli</name>
    <name type="common">Paraburkholderia caryophylli</name>
    <dbReference type="NCBI Taxonomy" id="28094"/>
    <lineage>
        <taxon>Bacteria</taxon>
        <taxon>Pseudomonadati</taxon>
        <taxon>Pseudomonadota</taxon>
        <taxon>Betaproteobacteria</taxon>
        <taxon>Burkholderiales</taxon>
        <taxon>Burkholderiaceae</taxon>
        <taxon>Trinickia</taxon>
    </lineage>
</organism>
<dbReference type="Pfam" id="PF03466">
    <property type="entry name" value="LysR_substrate"/>
    <property type="match status" value="1"/>
</dbReference>
<dbReference type="RefSeq" id="WP_085224245.1">
    <property type="nucleotide sequence ID" value="NZ_BSQD01000001.1"/>
</dbReference>
<protein>
    <submittedName>
        <fullName evidence="6">DNA-binding transcriptional regulator, LysR family</fullName>
    </submittedName>
</protein>
<dbReference type="STRING" id="28094.SAMN06295900_101691"/>
<dbReference type="Proteomes" id="UP000192911">
    <property type="component" value="Unassembled WGS sequence"/>
</dbReference>
<feature type="domain" description="HTH lysR-type" evidence="5">
    <location>
        <begin position="1"/>
        <end position="58"/>
    </location>
</feature>
<dbReference type="GO" id="GO:0003677">
    <property type="term" value="F:DNA binding"/>
    <property type="evidence" value="ECO:0007669"/>
    <property type="project" value="UniProtKB-KW"/>
</dbReference>
<evidence type="ECO:0000256" key="4">
    <source>
        <dbReference type="ARBA" id="ARBA00023163"/>
    </source>
</evidence>
<dbReference type="InterPro" id="IPR005119">
    <property type="entry name" value="LysR_subst-bd"/>
</dbReference>
<evidence type="ECO:0000313" key="6">
    <source>
        <dbReference type="EMBL" id="SMF00095.1"/>
    </source>
</evidence>
<dbReference type="GO" id="GO:0032993">
    <property type="term" value="C:protein-DNA complex"/>
    <property type="evidence" value="ECO:0007669"/>
    <property type="project" value="TreeGrafter"/>
</dbReference>
<dbReference type="PANTHER" id="PTHR30346:SF28">
    <property type="entry name" value="HTH-TYPE TRANSCRIPTIONAL REGULATOR CYNR"/>
    <property type="match status" value="1"/>
</dbReference>
<evidence type="ECO:0000259" key="5">
    <source>
        <dbReference type="PROSITE" id="PS50931"/>
    </source>
</evidence>
<sequence>MDLKRLRYFCAVIEQGTIAKAARVLNISQPPLSKRLQELEEEIGAPLFSRGTKKVEPTAAGHHLYRRACEILRGVEDATRETISLARTETRTLRIGLTHLYQNYFQNFMLELNKRNPGIQIGVSISDSSHLERLLQNKLIDIALIQHPEHVDGYSCIDLEPVRLVAVVGRALSGVAPRGAATLAEVGHWPLVLLRRAEGLGTFDRLQHKLREVGIRPNVVHYISQPGVILNLIESGLPAAALLPASEVDPGRWPQCEVIEIEPRVDVFYPSIVKLTAAPHVPEVMDIVDEGYRFSEKEFRC</sequence>
<comment type="similarity">
    <text evidence="1">Belongs to the LysR transcriptional regulatory family.</text>
</comment>
<dbReference type="InterPro" id="IPR036390">
    <property type="entry name" value="WH_DNA-bd_sf"/>
</dbReference>
<dbReference type="Pfam" id="PF00126">
    <property type="entry name" value="HTH_1"/>
    <property type="match status" value="1"/>
</dbReference>
<name>A0A1X7CNS3_TRICW</name>
<evidence type="ECO:0000256" key="3">
    <source>
        <dbReference type="ARBA" id="ARBA00023125"/>
    </source>
</evidence>
<gene>
    <name evidence="6" type="ORF">SAMN06295900_101691</name>
</gene>
<dbReference type="SUPFAM" id="SSF53850">
    <property type="entry name" value="Periplasmic binding protein-like II"/>
    <property type="match status" value="1"/>
</dbReference>